<evidence type="ECO:0000259" key="1">
    <source>
        <dbReference type="Pfam" id="PF03732"/>
    </source>
</evidence>
<dbReference type="GO" id="GO:0003964">
    <property type="term" value="F:RNA-directed DNA polymerase activity"/>
    <property type="evidence" value="ECO:0007669"/>
    <property type="project" value="UniProtKB-KW"/>
</dbReference>
<evidence type="ECO:0000313" key="2">
    <source>
        <dbReference type="EMBL" id="GJT13492.1"/>
    </source>
</evidence>
<accession>A0ABQ5BI77</accession>
<dbReference type="Pfam" id="PF03732">
    <property type="entry name" value="Retrotrans_gag"/>
    <property type="match status" value="1"/>
</dbReference>
<keyword evidence="2" id="KW-0808">Transferase</keyword>
<name>A0ABQ5BI77_9ASTR</name>
<dbReference type="EMBL" id="BQNB010013234">
    <property type="protein sequence ID" value="GJT13492.1"/>
    <property type="molecule type" value="Genomic_DNA"/>
</dbReference>
<dbReference type="InterPro" id="IPR005162">
    <property type="entry name" value="Retrotrans_gag_dom"/>
</dbReference>
<reference evidence="2" key="1">
    <citation type="journal article" date="2022" name="Int. J. Mol. Sci.">
        <title>Draft Genome of Tanacetum Coccineum: Genomic Comparison of Closely Related Tanacetum-Family Plants.</title>
        <authorList>
            <person name="Yamashiro T."/>
            <person name="Shiraishi A."/>
            <person name="Nakayama K."/>
            <person name="Satake H."/>
        </authorList>
    </citation>
    <scope>NUCLEOTIDE SEQUENCE</scope>
</reference>
<gene>
    <name evidence="2" type="ORF">Tco_0860534</name>
</gene>
<keyword evidence="2" id="KW-0548">Nucleotidyltransferase</keyword>
<keyword evidence="3" id="KW-1185">Reference proteome</keyword>
<keyword evidence="2" id="KW-0695">RNA-directed DNA polymerase</keyword>
<organism evidence="2 3">
    <name type="scientific">Tanacetum coccineum</name>
    <dbReference type="NCBI Taxonomy" id="301880"/>
    <lineage>
        <taxon>Eukaryota</taxon>
        <taxon>Viridiplantae</taxon>
        <taxon>Streptophyta</taxon>
        <taxon>Embryophyta</taxon>
        <taxon>Tracheophyta</taxon>
        <taxon>Spermatophyta</taxon>
        <taxon>Magnoliopsida</taxon>
        <taxon>eudicotyledons</taxon>
        <taxon>Gunneridae</taxon>
        <taxon>Pentapetalae</taxon>
        <taxon>asterids</taxon>
        <taxon>campanulids</taxon>
        <taxon>Asterales</taxon>
        <taxon>Asteraceae</taxon>
        <taxon>Asteroideae</taxon>
        <taxon>Anthemideae</taxon>
        <taxon>Anthemidinae</taxon>
        <taxon>Tanacetum</taxon>
    </lineage>
</organism>
<evidence type="ECO:0000313" key="3">
    <source>
        <dbReference type="Proteomes" id="UP001151760"/>
    </source>
</evidence>
<proteinExistence type="predicted"/>
<comment type="caution">
    <text evidence="2">The sequence shown here is derived from an EMBL/GenBank/DDBJ whole genome shotgun (WGS) entry which is preliminary data.</text>
</comment>
<feature type="domain" description="Retrotransposon gag" evidence="1">
    <location>
        <begin position="108"/>
        <end position="171"/>
    </location>
</feature>
<sequence>MSSRPNTRSSGVNDQNQTNEVEGLIARKINATLLGLISQVAAALNARRVDDGGSSSNVSHGCSYKIFMASNPKEFYGTEGAVGLLSWFENVESKLNITKWDEESKVGYASCMLQGRALTWWTTQVQTRRREAANSLIWENFKRLMTKEYCKKDEVQKLEFEFWNHTMVGTEIDKLRPASMSWPEWFPTWSPLRRKG</sequence>
<reference evidence="2" key="2">
    <citation type="submission" date="2022-01" db="EMBL/GenBank/DDBJ databases">
        <authorList>
            <person name="Yamashiro T."/>
            <person name="Shiraishi A."/>
            <person name="Satake H."/>
            <person name="Nakayama K."/>
        </authorList>
    </citation>
    <scope>NUCLEOTIDE SEQUENCE</scope>
</reference>
<dbReference type="Proteomes" id="UP001151760">
    <property type="component" value="Unassembled WGS sequence"/>
</dbReference>
<protein>
    <submittedName>
        <fullName evidence="2">Reverse transcriptase domain-containing protein</fullName>
    </submittedName>
</protein>